<dbReference type="FunFam" id="2.60.120.200:FF:000130">
    <property type="entry name" value="Crumbs 2, cell polarity complex component"/>
    <property type="match status" value="1"/>
</dbReference>
<dbReference type="PROSITE" id="PS50026">
    <property type="entry name" value="EGF_3"/>
    <property type="match status" value="15"/>
</dbReference>
<dbReference type="InterPro" id="IPR013320">
    <property type="entry name" value="ConA-like_dom_sf"/>
</dbReference>
<feature type="domain" description="EGF-like" evidence="10">
    <location>
        <begin position="1128"/>
        <end position="1164"/>
    </location>
</feature>
<feature type="domain" description="EGF-like" evidence="10">
    <location>
        <begin position="1166"/>
        <end position="1201"/>
    </location>
</feature>
<dbReference type="PROSITE" id="PS01186">
    <property type="entry name" value="EGF_2"/>
    <property type="match status" value="12"/>
</dbReference>
<feature type="disulfide bond" evidence="8">
    <location>
        <begin position="1191"/>
        <end position="1200"/>
    </location>
</feature>
<dbReference type="GO" id="GO:0005509">
    <property type="term" value="F:calcium ion binding"/>
    <property type="evidence" value="ECO:0007669"/>
    <property type="project" value="InterPro"/>
</dbReference>
<dbReference type="PANTHER" id="PTHR12916">
    <property type="entry name" value="CYTOCHROME C OXIDASE POLYPEPTIDE VIC-2"/>
    <property type="match status" value="1"/>
</dbReference>
<dbReference type="PROSITE" id="PS00022">
    <property type="entry name" value="EGF_1"/>
    <property type="match status" value="13"/>
</dbReference>
<feature type="domain" description="EGF-like" evidence="10">
    <location>
        <begin position="281"/>
        <end position="317"/>
    </location>
</feature>
<dbReference type="Gene3D" id="2.10.25.10">
    <property type="entry name" value="Laminin"/>
    <property type="match status" value="15"/>
</dbReference>
<protein>
    <submittedName>
        <fullName evidence="11">Protein crumbs 2</fullName>
    </submittedName>
</protein>
<feature type="domain" description="EGF-like" evidence="10">
    <location>
        <begin position="204"/>
        <end position="240"/>
    </location>
</feature>
<evidence type="ECO:0000313" key="11">
    <source>
        <dbReference type="EMBL" id="KAK0143857.1"/>
    </source>
</evidence>
<dbReference type="FunFam" id="2.10.25.10:FF:000122">
    <property type="entry name" value="Protein crumbs homolog 2"/>
    <property type="match status" value="2"/>
</dbReference>
<dbReference type="SUPFAM" id="SSF49899">
    <property type="entry name" value="Concanavalin A-like lectins/glucanases"/>
    <property type="match status" value="3"/>
</dbReference>
<evidence type="ECO:0000256" key="8">
    <source>
        <dbReference type="PROSITE-ProRule" id="PRU00076"/>
    </source>
</evidence>
<dbReference type="SMART" id="SM00179">
    <property type="entry name" value="EGF_CA"/>
    <property type="match status" value="13"/>
</dbReference>
<feature type="disulfide bond" evidence="8">
    <location>
        <begin position="307"/>
        <end position="316"/>
    </location>
</feature>
<feature type="domain" description="EGF-like" evidence="10">
    <location>
        <begin position="72"/>
        <end position="107"/>
    </location>
</feature>
<dbReference type="InterPro" id="IPR018097">
    <property type="entry name" value="EGF_Ca-bd_CS"/>
</dbReference>
<dbReference type="FunFam" id="2.10.25.10:FF:000109">
    <property type="entry name" value="Notch homolog 4, [Drosophila]"/>
    <property type="match status" value="1"/>
</dbReference>
<keyword evidence="3" id="KW-0732">Signal</keyword>
<dbReference type="InterPro" id="IPR000152">
    <property type="entry name" value="EGF-type_Asp/Asn_hydroxyl_site"/>
</dbReference>
<evidence type="ECO:0000256" key="4">
    <source>
        <dbReference type="ARBA" id="ARBA00022737"/>
    </source>
</evidence>
<dbReference type="GO" id="GO:0051240">
    <property type="term" value="P:positive regulation of multicellular organismal process"/>
    <property type="evidence" value="ECO:0007669"/>
    <property type="project" value="UniProtKB-ARBA"/>
</dbReference>
<feature type="disulfide bond" evidence="8">
    <location>
        <begin position="1154"/>
        <end position="1163"/>
    </location>
</feature>
<feature type="domain" description="EGF-like" evidence="10">
    <location>
        <begin position="128"/>
        <end position="164"/>
    </location>
</feature>
<dbReference type="PROSITE" id="PS00010">
    <property type="entry name" value="ASX_HYDROXYL"/>
    <property type="match status" value="8"/>
</dbReference>
<feature type="disulfide bond" evidence="8">
    <location>
        <begin position="97"/>
        <end position="106"/>
    </location>
</feature>
<feature type="disulfide bond" evidence="8">
    <location>
        <begin position="723"/>
        <end position="732"/>
    </location>
</feature>
<feature type="domain" description="EGF-like" evidence="10">
    <location>
        <begin position="378"/>
        <end position="414"/>
    </location>
</feature>
<dbReference type="InterPro" id="IPR001791">
    <property type="entry name" value="Laminin_G"/>
</dbReference>
<dbReference type="InterPro" id="IPR009030">
    <property type="entry name" value="Growth_fac_rcpt_cys_sf"/>
</dbReference>
<evidence type="ECO:0000259" key="10">
    <source>
        <dbReference type="PROSITE" id="PS50026"/>
    </source>
</evidence>
<dbReference type="CDD" id="cd00110">
    <property type="entry name" value="LamG"/>
    <property type="match status" value="2"/>
</dbReference>
<dbReference type="FunFam" id="2.10.25.10:FF:000123">
    <property type="entry name" value="Crumbs homolog 1 (Drosophila)"/>
    <property type="match status" value="1"/>
</dbReference>
<dbReference type="Pfam" id="PF00008">
    <property type="entry name" value="EGF"/>
    <property type="match status" value="10"/>
</dbReference>
<dbReference type="GO" id="GO:0030097">
    <property type="term" value="P:hemopoiesis"/>
    <property type="evidence" value="ECO:0007669"/>
    <property type="project" value="UniProtKB-ARBA"/>
</dbReference>
<dbReference type="FunFam" id="2.10.25.10:FF:000784">
    <property type="entry name" value="Uncharacterized protein"/>
    <property type="match status" value="1"/>
</dbReference>
<dbReference type="FunFam" id="2.10.25.10:FF:000208">
    <property type="entry name" value="Crumbs 2, cell polarity complex component"/>
    <property type="match status" value="1"/>
</dbReference>
<feature type="domain" description="EGF-like" evidence="10">
    <location>
        <begin position="242"/>
        <end position="279"/>
    </location>
</feature>
<dbReference type="InterPro" id="IPR001881">
    <property type="entry name" value="EGF-like_Ca-bd_dom"/>
</dbReference>
<feature type="disulfide bond" evidence="8">
    <location>
        <begin position="913"/>
        <end position="922"/>
    </location>
</feature>
<dbReference type="PROSITE" id="PS50025">
    <property type="entry name" value="LAM_G_DOMAIN"/>
    <property type="match status" value="2"/>
</dbReference>
<feature type="domain" description="EGF-like" evidence="10">
    <location>
        <begin position="460"/>
        <end position="501"/>
    </location>
</feature>
<dbReference type="SMART" id="SM00181">
    <property type="entry name" value="EGF"/>
    <property type="match status" value="16"/>
</dbReference>
<feature type="disulfide bond" evidence="8">
    <location>
        <begin position="1170"/>
        <end position="1180"/>
    </location>
</feature>
<evidence type="ECO:0000256" key="2">
    <source>
        <dbReference type="ARBA" id="ARBA00022536"/>
    </source>
</evidence>
<dbReference type="PRINTS" id="PR00010">
    <property type="entry name" value="EGFBLOOD"/>
</dbReference>
<dbReference type="InterPro" id="IPR013032">
    <property type="entry name" value="EGF-like_CS"/>
</dbReference>
<dbReference type="GO" id="GO:0035282">
    <property type="term" value="P:segmentation"/>
    <property type="evidence" value="ECO:0007669"/>
    <property type="project" value="UniProtKB-ARBA"/>
</dbReference>
<keyword evidence="5 8" id="KW-1015">Disulfide bond</keyword>
<dbReference type="GO" id="GO:0048731">
    <property type="term" value="P:system development"/>
    <property type="evidence" value="ECO:0007669"/>
    <property type="project" value="UniProtKB-ARBA"/>
</dbReference>
<dbReference type="SMART" id="SM00282">
    <property type="entry name" value="LamG"/>
    <property type="match status" value="2"/>
</dbReference>
<dbReference type="FunFam" id="2.10.25.10:FF:000282">
    <property type="entry name" value="Crumbs cell polarity complex component 2"/>
    <property type="match status" value="1"/>
</dbReference>
<dbReference type="SUPFAM" id="SSF57196">
    <property type="entry name" value="EGF/Laminin"/>
    <property type="match status" value="10"/>
</dbReference>
<gene>
    <name evidence="11" type="primary">Crb2_1</name>
    <name evidence="11" type="ORF">N1851_017937</name>
</gene>
<feature type="disulfide bond" evidence="8">
    <location>
        <begin position="154"/>
        <end position="163"/>
    </location>
</feature>
<dbReference type="InterPro" id="IPR000742">
    <property type="entry name" value="EGF"/>
</dbReference>
<reference evidence="11" key="1">
    <citation type="journal article" date="2023" name="Front. Mar. Sci.">
        <title>A new Merluccius polli reference genome to investigate the effects of global change in West African waters.</title>
        <authorList>
            <person name="Mateo J.L."/>
            <person name="Blanco-Fernandez C."/>
            <person name="Garcia-Vazquez E."/>
            <person name="Machado-Schiaffino G."/>
        </authorList>
    </citation>
    <scope>NUCLEOTIDE SEQUENCE</scope>
    <source>
        <strain evidence="11">C29</strain>
        <tissue evidence="11">Fin</tissue>
    </source>
</reference>
<dbReference type="GO" id="GO:0048646">
    <property type="term" value="P:anatomical structure formation involved in morphogenesis"/>
    <property type="evidence" value="ECO:0007669"/>
    <property type="project" value="UniProtKB-ARBA"/>
</dbReference>
<accession>A0AA47P1U3</accession>
<dbReference type="EMBL" id="JAOPHQ010003204">
    <property type="protein sequence ID" value="KAK0143857.1"/>
    <property type="molecule type" value="Genomic_DNA"/>
</dbReference>
<proteinExistence type="predicted"/>
<evidence type="ECO:0000256" key="6">
    <source>
        <dbReference type="ARBA" id="ARBA00023180"/>
    </source>
</evidence>
<comment type="subunit">
    <text evidence="1">Homotetramer.</text>
</comment>
<dbReference type="GO" id="GO:0048863">
    <property type="term" value="P:stem cell differentiation"/>
    <property type="evidence" value="ECO:0007669"/>
    <property type="project" value="UniProtKB-ARBA"/>
</dbReference>
<keyword evidence="6" id="KW-0325">Glycoprotein</keyword>
<feature type="domain" description="Laminin G" evidence="9">
    <location>
        <begin position="949"/>
        <end position="1126"/>
    </location>
</feature>
<sequence>MVVVAPGLLCSASEQPCEPSPCRSDQTCVPLASEALASRLQQDYLCLCASDHISDNASDNASIYTGAACDQLLDPCLLASCVDCSGMAGTRNYTCACPLGWGGEDCATQQNVSRCSGSRGDECEEIVKERSCASNPCRNGAICVDSEASYNCFCVPGFQGSHCELDINECASAPCLNDGTCLDMVDHYRCECSLGFKGVNCKVEIDECEDQPCLNGATCRDHVGRYSCDCLAGFQGHDCQLNIDECESAPCLNEGVCIDRVNSFQCDCELTGFTGTLCEIDIPECASNPCHNGAECQEGIRQYHCLCYPGYEGELCQVDVNECLPEPCHHGGECYQRSEPANYQRLAPLQGEEFSYADAAGFICRCLPGYTGENCSVDVDECVSAPCQNAGSCLDLVNAYQCVCQGGFTGVHCEVDVNECESAPCQNGATCQDGTNSYACHCPAPQLGQEPWGGLDCDVPLVGCRVHRCQHGAVCKPTLEAGGRHGYTCLCPSGWAGNICNTSTSFSFDTAASYVHIQLPSDDGRASAVADPGAERGAQRLRMQLRFRTTLPSMVLFYRGDGVRSVTLELLDGRLQAAVRSGTALQVVHPLALNDGEWHEARVTVDGSLRLVVRGPGCETEEGCAVERGALNDLLFLQPGSFQQLYVGGGLEEHLRDTASGRGFVGCMDDLRVDGRLLMPEDLSREDNRGLAPGCNKRDWCPKDACTRHGTCVDMWVRASCDCHRPYYGDSCEKEFSSWTFGSEETTSHASFIIGETHGDNFTISFMVRSLKPSGLLLQLRRDDRPYLTVYLKDGAVAIYSPHTTLLSEAGFVADGLRRQVSVEVRYGNVVFPKAGNHRALGNVSVQAGDDVRLDHKRLDMGSGPMHPSDEVYPIDVEQDVLKGCHSDETCKSEPCLNGGQCKVTWNDFLCSCPENFSGRLCETRLWCVEKPCPTGGRCVDLPDGYECLSEASFQDNALLYSANHSLANPVTSIKVSLRTRDRNAVVLRARHHAEVFCLAVLNSYLLVKLHSPASPQLLAFTSEATVSDGAWHHVHLTMADPDRPASAWYLSVDGERDGDWASGQRVGGNLNFLNHSEVRLAENFTGCLGEVRIGGVYLPLLGGSDGPQAARFSRRAGGHEPAEGCRGDPVCESRPCLHQGVCHDQFNRFNCSCSPGWEGELCERETDECSSMPCVYGTCEDLLADYRCQCEPGYVGKDCREEVDDCLEFSCQNGGLCQGPSRTCSCPAGFVGKRCQ</sequence>
<dbReference type="FunFam" id="2.10.25.10:FF:000012">
    <property type="entry name" value="Delta-like protein"/>
    <property type="match status" value="1"/>
</dbReference>
<keyword evidence="4" id="KW-0677">Repeat</keyword>
<feature type="domain" description="EGF-like" evidence="10">
    <location>
        <begin position="319"/>
        <end position="376"/>
    </location>
</feature>
<dbReference type="Gene3D" id="2.60.120.200">
    <property type="match status" value="3"/>
</dbReference>
<feature type="domain" description="EGF-like" evidence="10">
    <location>
        <begin position="166"/>
        <end position="202"/>
    </location>
</feature>
<dbReference type="PROSITE" id="PS01187">
    <property type="entry name" value="EGF_CA"/>
    <property type="match status" value="4"/>
</dbReference>
<evidence type="ECO:0000256" key="7">
    <source>
        <dbReference type="ARBA" id="ARBA00055075"/>
    </source>
</evidence>
<dbReference type="GO" id="GO:0009952">
    <property type="term" value="P:anterior/posterior pattern specification"/>
    <property type="evidence" value="ECO:0007669"/>
    <property type="project" value="UniProtKB-ARBA"/>
</dbReference>
<dbReference type="GO" id="GO:0043226">
    <property type="term" value="C:organelle"/>
    <property type="evidence" value="ECO:0007669"/>
    <property type="project" value="UniProtKB-ARBA"/>
</dbReference>
<dbReference type="FunFam" id="2.10.25.10:FF:000279">
    <property type="entry name" value="Neurogenic locus notch 1"/>
    <property type="match status" value="1"/>
</dbReference>
<dbReference type="GO" id="GO:0019904">
    <property type="term" value="F:protein domain specific binding"/>
    <property type="evidence" value="ECO:0007669"/>
    <property type="project" value="UniProtKB-ARBA"/>
</dbReference>
<evidence type="ECO:0000313" key="12">
    <source>
        <dbReference type="Proteomes" id="UP001174136"/>
    </source>
</evidence>
<feature type="disulfide bond" evidence="8">
    <location>
        <begin position="404"/>
        <end position="413"/>
    </location>
</feature>
<dbReference type="GO" id="GO:0003008">
    <property type="term" value="P:system process"/>
    <property type="evidence" value="ECO:0007669"/>
    <property type="project" value="UniProtKB-ARBA"/>
</dbReference>
<organism evidence="11 12">
    <name type="scientific">Merluccius polli</name>
    <name type="common">Benguela hake</name>
    <name type="synonym">Merluccius cadenati</name>
    <dbReference type="NCBI Taxonomy" id="89951"/>
    <lineage>
        <taxon>Eukaryota</taxon>
        <taxon>Metazoa</taxon>
        <taxon>Chordata</taxon>
        <taxon>Craniata</taxon>
        <taxon>Vertebrata</taxon>
        <taxon>Euteleostomi</taxon>
        <taxon>Actinopterygii</taxon>
        <taxon>Neopterygii</taxon>
        <taxon>Teleostei</taxon>
        <taxon>Neoteleostei</taxon>
        <taxon>Acanthomorphata</taxon>
        <taxon>Zeiogadaria</taxon>
        <taxon>Gadariae</taxon>
        <taxon>Gadiformes</taxon>
        <taxon>Gadoidei</taxon>
        <taxon>Merlucciidae</taxon>
        <taxon>Merluccius</taxon>
    </lineage>
</organism>
<dbReference type="PANTHER" id="PTHR12916:SF4">
    <property type="entry name" value="UNINFLATABLE, ISOFORM C"/>
    <property type="match status" value="1"/>
</dbReference>
<dbReference type="CDD" id="cd00054">
    <property type="entry name" value="EGF_CA"/>
    <property type="match status" value="10"/>
</dbReference>
<feature type="disulfide bond" evidence="8">
    <location>
        <begin position="366"/>
        <end position="375"/>
    </location>
</feature>
<dbReference type="Pfam" id="PF02210">
    <property type="entry name" value="Laminin_G_2"/>
    <property type="match status" value="2"/>
</dbReference>
<dbReference type="FunFam" id="2.10.25.10:FF:000004">
    <property type="entry name" value="Neurogenic locus notch 1"/>
    <property type="match status" value="1"/>
</dbReference>
<dbReference type="FunFam" id="2.60.120.200:FF:000081">
    <property type="entry name" value="Crumbs 1, cell polarity complex component"/>
    <property type="match status" value="1"/>
</dbReference>
<dbReference type="SUPFAM" id="SSF57184">
    <property type="entry name" value="Growth factor receptor domain"/>
    <property type="match status" value="1"/>
</dbReference>
<feature type="domain" description="Laminin G" evidence="9">
    <location>
        <begin position="518"/>
        <end position="695"/>
    </location>
</feature>
<evidence type="ECO:0000256" key="5">
    <source>
        <dbReference type="ARBA" id="ARBA00023157"/>
    </source>
</evidence>
<feature type="domain" description="EGF-like" evidence="10">
    <location>
        <begin position="697"/>
        <end position="733"/>
    </location>
</feature>
<feature type="disulfide bond" evidence="8">
    <location>
        <begin position="1227"/>
        <end position="1236"/>
    </location>
</feature>
<feature type="domain" description="EGF-like" evidence="10">
    <location>
        <begin position="887"/>
        <end position="923"/>
    </location>
</feature>
<dbReference type="AlphaFoldDB" id="A0AA47P1U3"/>
<dbReference type="Pfam" id="PF12661">
    <property type="entry name" value="hEGF"/>
    <property type="match status" value="3"/>
</dbReference>
<name>A0AA47P1U3_MERPO</name>
<feature type="disulfide bond" evidence="8">
    <location>
        <begin position="192"/>
        <end position="201"/>
    </location>
</feature>
<dbReference type="GO" id="GO:0051241">
    <property type="term" value="P:negative regulation of multicellular organismal process"/>
    <property type="evidence" value="ECO:0007669"/>
    <property type="project" value="UniProtKB-ARBA"/>
</dbReference>
<evidence type="ECO:0000259" key="9">
    <source>
        <dbReference type="PROSITE" id="PS50025"/>
    </source>
</evidence>
<keyword evidence="2 8" id="KW-0245">EGF-like domain</keyword>
<comment type="function">
    <text evidence="7">Forms the apical lamina, a component of the extracellular matrix.</text>
</comment>
<dbReference type="FunFam" id="2.10.25.10:FF:000143">
    <property type="entry name" value="Protein crumbs 1"/>
    <property type="match status" value="1"/>
</dbReference>
<comment type="caution">
    <text evidence="11">The sequence shown here is derived from an EMBL/GenBank/DDBJ whole genome shotgun (WGS) entry which is preliminary data.</text>
</comment>
<comment type="caution">
    <text evidence="8">Lacks conserved residue(s) required for the propagation of feature annotation.</text>
</comment>
<evidence type="ECO:0000256" key="3">
    <source>
        <dbReference type="ARBA" id="ARBA00022729"/>
    </source>
</evidence>
<keyword evidence="12" id="KW-1185">Reference proteome</keyword>
<feature type="disulfide bond" evidence="8">
    <location>
        <begin position="230"/>
        <end position="239"/>
    </location>
</feature>
<feature type="disulfide bond" evidence="8">
    <location>
        <begin position="491"/>
        <end position="500"/>
    </location>
</feature>
<dbReference type="Proteomes" id="UP001174136">
    <property type="component" value="Unassembled WGS sequence"/>
</dbReference>
<feature type="domain" description="EGF-like" evidence="10">
    <location>
        <begin position="416"/>
        <end position="458"/>
    </location>
</feature>
<feature type="domain" description="EGF-like" evidence="10">
    <location>
        <begin position="1203"/>
        <end position="1237"/>
    </location>
</feature>
<evidence type="ECO:0000256" key="1">
    <source>
        <dbReference type="ARBA" id="ARBA00011881"/>
    </source>
</evidence>